<dbReference type="RefSeq" id="WP_176219006.1">
    <property type="nucleotide sequence ID" value="NZ_ARYN01000022.1"/>
</dbReference>
<accession>A0A1Y1SYR8</accession>
<dbReference type="AlphaFoldDB" id="A0A1Y1SYR8"/>
<keyword evidence="2" id="KW-1185">Reference proteome</keyword>
<dbReference type="Proteomes" id="UP000192746">
    <property type="component" value="Unassembled WGS sequence"/>
</dbReference>
<comment type="caution">
    <text evidence="1">The sequence shown here is derived from an EMBL/GenBank/DDBJ whole genome shotgun (WGS) entry which is preliminary data.</text>
</comment>
<dbReference type="EMBL" id="ARYN01000022">
    <property type="protein sequence ID" value="ORL43911.1"/>
    <property type="molecule type" value="Genomic_DNA"/>
</dbReference>
<sequence length="47" mass="5449">MTQAINDHISLPNHEVDLLIKLLNQNQGKLSKNKREKHFKGLKITEI</sequence>
<protein>
    <submittedName>
        <fullName evidence="1">Fic family protein</fullName>
    </submittedName>
</protein>
<reference evidence="1 2" key="1">
    <citation type="submission" date="2013-04" db="EMBL/GenBank/DDBJ databases">
        <title>Zunongwangia sp. 22II14-10F7 Genome Sequencing.</title>
        <authorList>
            <person name="Lai Q."/>
            <person name="Shao Z."/>
        </authorList>
    </citation>
    <scope>NUCLEOTIDE SEQUENCE [LARGE SCALE GENOMIC DNA]</scope>
    <source>
        <strain evidence="1 2">22II14-10F7</strain>
    </source>
</reference>
<evidence type="ECO:0000313" key="1">
    <source>
        <dbReference type="EMBL" id="ORL43911.1"/>
    </source>
</evidence>
<name>A0A1Y1SYR8_9FLAO</name>
<proteinExistence type="predicted"/>
<organism evidence="1 2">
    <name type="scientific">Zunongwangia atlantica 22II14-10F7</name>
    <dbReference type="NCBI Taxonomy" id="1185767"/>
    <lineage>
        <taxon>Bacteria</taxon>
        <taxon>Pseudomonadati</taxon>
        <taxon>Bacteroidota</taxon>
        <taxon>Flavobacteriia</taxon>
        <taxon>Flavobacteriales</taxon>
        <taxon>Flavobacteriaceae</taxon>
        <taxon>Zunongwangia</taxon>
    </lineage>
</organism>
<evidence type="ECO:0000313" key="2">
    <source>
        <dbReference type="Proteomes" id="UP000192746"/>
    </source>
</evidence>
<gene>
    <name evidence="1" type="ORF">IIF7_18624</name>
</gene>